<keyword evidence="1" id="KW-0040">ANK repeat</keyword>
<dbReference type="SUPFAM" id="SSF81383">
    <property type="entry name" value="F-box domain"/>
    <property type="match status" value="1"/>
</dbReference>
<feature type="domain" description="F-box" evidence="2">
    <location>
        <begin position="1"/>
        <end position="42"/>
    </location>
</feature>
<dbReference type="InterPro" id="IPR001810">
    <property type="entry name" value="F-box_dom"/>
</dbReference>
<dbReference type="SUPFAM" id="SSF48403">
    <property type="entry name" value="Ankyrin repeat"/>
    <property type="match status" value="1"/>
</dbReference>
<evidence type="ECO:0000313" key="4">
    <source>
        <dbReference type="Proteomes" id="UP000016801"/>
    </source>
</evidence>
<dbReference type="AlphaFoldDB" id="M1VUJ4"/>
<accession>M1VUJ4</accession>
<evidence type="ECO:0000256" key="1">
    <source>
        <dbReference type="PROSITE-ProRule" id="PRU00023"/>
    </source>
</evidence>
<evidence type="ECO:0000259" key="2">
    <source>
        <dbReference type="PROSITE" id="PS50181"/>
    </source>
</evidence>
<dbReference type="VEuPathDB" id="FungiDB:CPUR_01351"/>
<dbReference type="OrthoDB" id="194358at2759"/>
<dbReference type="HOGENOM" id="CLU_014359_0_0_1"/>
<dbReference type="eggNOG" id="ENOG502RP98">
    <property type="taxonomic scope" value="Eukaryota"/>
</dbReference>
<evidence type="ECO:0000313" key="3">
    <source>
        <dbReference type="EMBL" id="CCE27877.1"/>
    </source>
</evidence>
<dbReference type="CDD" id="cd09917">
    <property type="entry name" value="F-box_SF"/>
    <property type="match status" value="1"/>
</dbReference>
<comment type="caution">
    <text evidence="3">The sequence shown here is derived from an EMBL/GenBank/DDBJ whole genome shotgun (WGS) entry which is preliminary data.</text>
</comment>
<dbReference type="Proteomes" id="UP000016801">
    <property type="component" value="Unassembled WGS sequence"/>
</dbReference>
<proteinExistence type="predicted"/>
<reference evidence="3 4" key="1">
    <citation type="journal article" date="2013" name="PLoS Genet.">
        <title>Plant-symbiotic fungi as chemical engineers: Multi-genome analysis of the Clavicipitaceae reveals dynamics of alkaloid loci.</title>
        <authorList>
            <person name="Schardl C.L."/>
            <person name="Young C.A."/>
            <person name="Hesse U."/>
            <person name="Amyotte S.G."/>
            <person name="Andreeva K."/>
            <person name="Calie P.J."/>
            <person name="Fleetwood D.J."/>
            <person name="Haws D.C."/>
            <person name="Moore N."/>
            <person name="Oeser B."/>
            <person name="Panaccione D.G."/>
            <person name="Schweri K.K."/>
            <person name="Voisey C.R."/>
            <person name="Farman M.L."/>
            <person name="Jaromczyk J.W."/>
            <person name="Roe B.A."/>
            <person name="O'Sullivan D.M."/>
            <person name="Scott B."/>
            <person name="Tudzynski P."/>
            <person name="An Z."/>
            <person name="Arnaoudova E.G."/>
            <person name="Bullock C.T."/>
            <person name="Charlton N.D."/>
            <person name="Chen L."/>
            <person name="Cox M."/>
            <person name="Dinkins R.D."/>
            <person name="Florea S."/>
            <person name="Glenn A.E."/>
            <person name="Gordon A."/>
            <person name="Gueldener U."/>
            <person name="Harris D.R."/>
            <person name="Hollin W."/>
            <person name="Jaromczyk J."/>
            <person name="Johnson R.D."/>
            <person name="Khan A.K."/>
            <person name="Leistner E."/>
            <person name="Leuchtmann A."/>
            <person name="Li C."/>
            <person name="Liu J."/>
            <person name="Liu J."/>
            <person name="Liu M."/>
            <person name="Mace W."/>
            <person name="Machado C."/>
            <person name="Nagabhyru P."/>
            <person name="Pan J."/>
            <person name="Schmid J."/>
            <person name="Sugawara K."/>
            <person name="Steiner U."/>
            <person name="Takach J.E."/>
            <person name="Tanaka E."/>
            <person name="Webb J.S."/>
            <person name="Wilson E.V."/>
            <person name="Wiseman J.L."/>
            <person name="Yoshida R."/>
            <person name="Zeng Z."/>
        </authorList>
    </citation>
    <scope>NUCLEOTIDE SEQUENCE [LARGE SCALE GENOMIC DNA]</scope>
    <source>
        <strain evidence="3 4">20.1</strain>
    </source>
</reference>
<dbReference type="InterPro" id="IPR036770">
    <property type="entry name" value="Ankyrin_rpt-contain_sf"/>
</dbReference>
<name>M1VUJ4_CLAP2</name>
<gene>
    <name evidence="3" type="ORF">CPUR_01351</name>
</gene>
<dbReference type="InterPro" id="IPR002110">
    <property type="entry name" value="Ankyrin_rpt"/>
</dbReference>
<dbReference type="Gene3D" id="1.25.40.20">
    <property type="entry name" value="Ankyrin repeat-containing domain"/>
    <property type="match status" value="1"/>
</dbReference>
<organism evidence="3 4">
    <name type="scientific">Claviceps purpurea (strain 20.1)</name>
    <name type="common">Ergot fungus</name>
    <name type="synonym">Sphacelia segetum</name>
    <dbReference type="NCBI Taxonomy" id="1111077"/>
    <lineage>
        <taxon>Eukaryota</taxon>
        <taxon>Fungi</taxon>
        <taxon>Dikarya</taxon>
        <taxon>Ascomycota</taxon>
        <taxon>Pezizomycotina</taxon>
        <taxon>Sordariomycetes</taxon>
        <taxon>Hypocreomycetidae</taxon>
        <taxon>Hypocreales</taxon>
        <taxon>Clavicipitaceae</taxon>
        <taxon>Claviceps</taxon>
    </lineage>
</organism>
<dbReference type="PROSITE" id="PS50088">
    <property type="entry name" value="ANK_REPEAT"/>
    <property type="match status" value="1"/>
</dbReference>
<keyword evidence="4" id="KW-1185">Reference proteome</keyword>
<dbReference type="PROSITE" id="PS50181">
    <property type="entry name" value="FBOX"/>
    <property type="match status" value="1"/>
</dbReference>
<dbReference type="InterPro" id="IPR036047">
    <property type="entry name" value="F-box-like_dom_sf"/>
</dbReference>
<dbReference type="PROSITE" id="PS50297">
    <property type="entry name" value="ANK_REP_REGION"/>
    <property type="match status" value="1"/>
</dbReference>
<dbReference type="Pfam" id="PF12937">
    <property type="entry name" value="F-box-like"/>
    <property type="match status" value="1"/>
</dbReference>
<sequence length="631" mass="70382">MLPNELKIDITDYLPLKSLALLGQTCKAWHQFVEPELYARDAEDGNSFAIKWMAAHAVDEQSTEIALKTLKTSVKFKGKINAIQLDVPQQQDGGISYEGSTALHYALILGNLRLTEKLLSMGARFNVPCLGGCRALKATSSQGLSSRLEHSHSESILAGYFEVGHCLPTFVALIKSDRDRGGGGTGQLLIKQGAKSYYMMIDFQTGPKKRMSIRQLAVVNTTAKDSRKFSRWRSFFDSFGQHTNCNEGCVLTSVAPFRVDFGRDCYKGVRISVNPGANMEIRNGALQTSLTDGVLPILQSLKMHWRVLQRHIKPLQLAVELEGSVDPDGNSILVPVNRHDEGKSVALSDVKFLIDFFQSHGVDFNSFNFRSSPVAIVLIRVILSVEGMPSTSKVLKDLLIDLVACGLDLTESILWEPSPLCTIIHNRDARPAWLFNFLCKKGATIAGLEVDAFFLRWCQIPRLWAESRYNISQHAKQISPAAVARAYEIALSAHEPSLYTRLMRMPLAAPSNLELQLVRSAFVSKNKWSWRMVVRRKFAGNFITSTCCGEENLAHLTVRVFQRMRDYSATNAIEDISGLIRKGVDITSQNLSGQNPRELLLSLACDRPDAPYLRIFLKREIKSRTDGNSRS</sequence>
<dbReference type="EMBL" id="CAGA01000006">
    <property type="protein sequence ID" value="CCE27877.1"/>
    <property type="molecule type" value="Genomic_DNA"/>
</dbReference>
<protein>
    <recommendedName>
        <fullName evidence="2">F-box domain-containing protein</fullName>
    </recommendedName>
</protein>
<dbReference type="STRING" id="1111077.M1VUJ4"/>
<feature type="repeat" description="ANK" evidence="1">
    <location>
        <begin position="98"/>
        <end position="127"/>
    </location>
</feature>